<gene>
    <name evidence="2" type="ORF">M422DRAFT_263557</name>
</gene>
<accession>A0A0C9UHV8</accession>
<dbReference type="Proteomes" id="UP000054279">
    <property type="component" value="Unassembled WGS sequence"/>
</dbReference>
<feature type="compositionally biased region" description="Polar residues" evidence="1">
    <location>
        <begin position="12"/>
        <end position="30"/>
    </location>
</feature>
<evidence type="ECO:0000313" key="2">
    <source>
        <dbReference type="EMBL" id="KIJ34414.1"/>
    </source>
</evidence>
<feature type="region of interest" description="Disordered" evidence="1">
    <location>
        <begin position="55"/>
        <end position="84"/>
    </location>
</feature>
<protein>
    <submittedName>
        <fullName evidence="2">Uncharacterized protein</fullName>
    </submittedName>
</protein>
<reference evidence="2 3" key="1">
    <citation type="submission" date="2014-06" db="EMBL/GenBank/DDBJ databases">
        <title>Evolutionary Origins and Diversification of the Mycorrhizal Mutualists.</title>
        <authorList>
            <consortium name="DOE Joint Genome Institute"/>
            <consortium name="Mycorrhizal Genomics Consortium"/>
            <person name="Kohler A."/>
            <person name="Kuo A."/>
            <person name="Nagy L.G."/>
            <person name="Floudas D."/>
            <person name="Copeland A."/>
            <person name="Barry K.W."/>
            <person name="Cichocki N."/>
            <person name="Veneault-Fourrey C."/>
            <person name="LaButti K."/>
            <person name="Lindquist E.A."/>
            <person name="Lipzen A."/>
            <person name="Lundell T."/>
            <person name="Morin E."/>
            <person name="Murat C."/>
            <person name="Riley R."/>
            <person name="Ohm R."/>
            <person name="Sun H."/>
            <person name="Tunlid A."/>
            <person name="Henrissat B."/>
            <person name="Grigoriev I.V."/>
            <person name="Hibbett D.S."/>
            <person name="Martin F."/>
        </authorList>
    </citation>
    <scope>NUCLEOTIDE SEQUENCE [LARGE SCALE GENOMIC DNA]</scope>
    <source>
        <strain evidence="2 3">SS14</strain>
    </source>
</reference>
<evidence type="ECO:0000256" key="1">
    <source>
        <dbReference type="SAM" id="MobiDB-lite"/>
    </source>
</evidence>
<feature type="region of interest" description="Disordered" evidence="1">
    <location>
        <begin position="1"/>
        <end position="30"/>
    </location>
</feature>
<dbReference type="AlphaFoldDB" id="A0A0C9UHV8"/>
<keyword evidence="3" id="KW-1185">Reference proteome</keyword>
<dbReference type="EMBL" id="KN837200">
    <property type="protein sequence ID" value="KIJ34414.1"/>
    <property type="molecule type" value="Genomic_DNA"/>
</dbReference>
<organism evidence="2 3">
    <name type="scientific">Sphaerobolus stellatus (strain SS14)</name>
    <dbReference type="NCBI Taxonomy" id="990650"/>
    <lineage>
        <taxon>Eukaryota</taxon>
        <taxon>Fungi</taxon>
        <taxon>Dikarya</taxon>
        <taxon>Basidiomycota</taxon>
        <taxon>Agaricomycotina</taxon>
        <taxon>Agaricomycetes</taxon>
        <taxon>Phallomycetidae</taxon>
        <taxon>Geastrales</taxon>
        <taxon>Sphaerobolaceae</taxon>
        <taxon>Sphaerobolus</taxon>
    </lineage>
</organism>
<proteinExistence type="predicted"/>
<evidence type="ECO:0000313" key="3">
    <source>
        <dbReference type="Proteomes" id="UP000054279"/>
    </source>
</evidence>
<sequence>MPPYAPSRRTHTTSPPSEDQFEGSGNQAVSVSTAKGAEIDLEEINRIFETHKPKSNAACGSKQLQKTTGSTSKANYRPYTKPSNWPNELWRTRQNGSSKFYFHLIICL</sequence>
<name>A0A0C9UHV8_SPHS4</name>
<dbReference type="HOGENOM" id="CLU_2198656_0_0_1"/>
<feature type="compositionally biased region" description="Polar residues" evidence="1">
    <location>
        <begin position="62"/>
        <end position="74"/>
    </location>
</feature>